<dbReference type="InterPro" id="IPR053844">
    <property type="entry name" value="AH_C"/>
</dbReference>
<dbReference type="InterPro" id="IPR023631">
    <property type="entry name" value="Amidase_dom"/>
</dbReference>
<dbReference type="EC" id="3.5.1.54" evidence="3"/>
<keyword evidence="4" id="KW-1185">Reference proteome</keyword>
<dbReference type="Gene3D" id="1.20.58.1700">
    <property type="match status" value="1"/>
</dbReference>
<dbReference type="Pfam" id="PF21986">
    <property type="entry name" value="AH_C"/>
    <property type="match status" value="1"/>
</dbReference>
<dbReference type="Pfam" id="PF01425">
    <property type="entry name" value="Amidase"/>
    <property type="match status" value="1"/>
</dbReference>
<dbReference type="InterPro" id="IPR000120">
    <property type="entry name" value="Amidase"/>
</dbReference>
<protein>
    <submittedName>
        <fullName evidence="3">Allophanate hydrolase</fullName>
        <ecNumber evidence="3">3.5.1.54</ecNumber>
    </submittedName>
</protein>
<evidence type="ECO:0000259" key="1">
    <source>
        <dbReference type="Pfam" id="PF01425"/>
    </source>
</evidence>
<dbReference type="SUPFAM" id="SSF75304">
    <property type="entry name" value="Amidase signature (AS) enzymes"/>
    <property type="match status" value="1"/>
</dbReference>
<reference evidence="4" key="1">
    <citation type="journal article" date="2019" name="Int. J. Syst. Evol. Microbiol.">
        <title>The Global Catalogue of Microorganisms (GCM) 10K type strain sequencing project: providing services to taxonomists for standard genome sequencing and annotation.</title>
        <authorList>
            <consortium name="The Broad Institute Genomics Platform"/>
            <consortium name="The Broad Institute Genome Sequencing Center for Infectious Disease"/>
            <person name="Wu L."/>
            <person name="Ma J."/>
        </authorList>
    </citation>
    <scope>NUCLEOTIDE SEQUENCE [LARGE SCALE GENOMIC DNA]</scope>
    <source>
        <strain evidence="4">CGMCC 1.12286</strain>
    </source>
</reference>
<comment type="caution">
    <text evidence="3">The sequence shown here is derived from an EMBL/GenBank/DDBJ whole genome shotgun (WGS) entry which is preliminary data.</text>
</comment>
<feature type="domain" description="Amidase" evidence="1">
    <location>
        <begin position="28"/>
        <end position="438"/>
    </location>
</feature>
<dbReference type="PANTHER" id="PTHR11895">
    <property type="entry name" value="TRANSAMIDASE"/>
    <property type="match status" value="1"/>
</dbReference>
<organism evidence="3 4">
    <name type="scientific">Alicyclobacillus fodiniaquatilis</name>
    <dbReference type="NCBI Taxonomy" id="1661150"/>
    <lineage>
        <taxon>Bacteria</taxon>
        <taxon>Bacillati</taxon>
        <taxon>Bacillota</taxon>
        <taxon>Bacilli</taxon>
        <taxon>Bacillales</taxon>
        <taxon>Alicyclobacillaceae</taxon>
        <taxon>Alicyclobacillus</taxon>
    </lineage>
</organism>
<dbReference type="NCBIfam" id="TIGR02713">
    <property type="entry name" value="allophanate_hyd"/>
    <property type="match status" value="1"/>
</dbReference>
<keyword evidence="3" id="KW-0378">Hydrolase</keyword>
<evidence type="ECO:0000313" key="4">
    <source>
        <dbReference type="Proteomes" id="UP001597079"/>
    </source>
</evidence>
<dbReference type="InterPro" id="IPR036928">
    <property type="entry name" value="AS_sf"/>
</dbReference>
<dbReference type="Gene3D" id="3.10.490.10">
    <property type="entry name" value="Gamma-glutamyl cyclotransferase-like"/>
    <property type="match status" value="1"/>
</dbReference>
<feature type="domain" description="Allophanate hydrolase C-terminal" evidence="2">
    <location>
        <begin position="472"/>
        <end position="590"/>
    </location>
</feature>
<dbReference type="NCBIfam" id="NF006043">
    <property type="entry name" value="PRK08186.1"/>
    <property type="match status" value="1"/>
</dbReference>
<gene>
    <name evidence="3" type="primary">atzF</name>
    <name evidence="3" type="ORF">ACFSB2_06670</name>
</gene>
<evidence type="ECO:0000313" key="3">
    <source>
        <dbReference type="EMBL" id="MFD1674387.1"/>
    </source>
</evidence>
<dbReference type="RefSeq" id="WP_377942258.1">
    <property type="nucleotide sequence ID" value="NZ_JBHUCX010000020.1"/>
</dbReference>
<proteinExistence type="predicted"/>
<dbReference type="PANTHER" id="PTHR11895:SF169">
    <property type="entry name" value="GLUTAMYL-TRNA(GLN) AMIDOTRANSFERASE"/>
    <property type="match status" value="1"/>
</dbReference>
<name>A0ABW4JDL1_9BACL</name>
<evidence type="ECO:0000259" key="2">
    <source>
        <dbReference type="Pfam" id="PF21986"/>
    </source>
</evidence>
<dbReference type="Gene3D" id="3.90.1300.10">
    <property type="entry name" value="Amidase signature (AS) domain"/>
    <property type="match status" value="1"/>
</dbReference>
<sequence length="593" mass="64068">MNTFTQSPADSIATLRNRYKHQETTPREVIEEIIERVQADADMNVWITPPSLASLQPYLDGLAQLDPDKAPLWGIPFAVKDNIDVAGICTTAGCPAYAYTPSKHAAVVERLVAAGAIPLGKTNMDQFATGLVGTRSPYGETHNALKPELISGGSSSGSAVAVARGHAIFALGTDTAGSGRVPAMLNRLVGYKPSLGAWPTKGVVPACESLDCVTVFAHHLEDALLVDEVVRGVCAEDPWSKHLPIPSPKLPTRILLPKEPTVFFGQYTESYKHEWQAAIGQLTQMGISIEYVEMDLYVAAAAMLYEGPWVAERWAALGEFIETHPDAAFPVTERVLRMGAGSNYDAASLFNAMHQLQALKLAARTQLEDAVLAMPTAGGTWTREEVRQDPIGTNREMGRYTNHCNLLDLCALALPTTDAATNIPFGITLFGLAENEHLIRGVAQRFLCGISIAPTTDDLTNPTASNQTDTTAIAVCGLHMRGYPLEKQMQEFGAQFIREAITAPKYQMLKLPTTPAKPGLVRRQSGGAAIELEIWSMPTAMLGAFVASIPSPLCIGKIELQDEEEVSGFLCEAIAAEEAEDITRYGGWRKLPV</sequence>
<dbReference type="GO" id="GO:0004039">
    <property type="term" value="F:allophanate hydrolase activity"/>
    <property type="evidence" value="ECO:0007669"/>
    <property type="project" value="UniProtKB-EC"/>
</dbReference>
<dbReference type="Proteomes" id="UP001597079">
    <property type="component" value="Unassembled WGS sequence"/>
</dbReference>
<dbReference type="EMBL" id="JBHUCX010000020">
    <property type="protein sequence ID" value="MFD1674387.1"/>
    <property type="molecule type" value="Genomic_DNA"/>
</dbReference>
<dbReference type="InterPro" id="IPR014085">
    <property type="entry name" value="Allophanate_hydrolase"/>
</dbReference>
<accession>A0ABW4JDL1</accession>